<gene>
    <name evidence="3" type="ORF">UH38_08345</name>
</gene>
<evidence type="ECO:0000259" key="1">
    <source>
        <dbReference type="Pfam" id="PF03033"/>
    </source>
</evidence>
<keyword evidence="4" id="KW-1185">Reference proteome</keyword>
<comment type="caution">
    <text evidence="3">The sequence shown here is derived from an EMBL/GenBank/DDBJ whole genome shotgun (WGS) entry which is preliminary data.</text>
</comment>
<dbReference type="Proteomes" id="UP000032452">
    <property type="component" value="Unassembled WGS sequence"/>
</dbReference>
<dbReference type="InterPro" id="IPR050426">
    <property type="entry name" value="Glycosyltransferase_28"/>
</dbReference>
<reference evidence="3 4" key="1">
    <citation type="submission" date="2015-02" db="EMBL/GenBank/DDBJ databases">
        <title>Draft genome of a novel marine cyanobacterium (Chroococcales) isolated from South Atlantic Ocean.</title>
        <authorList>
            <person name="Rigonato J."/>
            <person name="Alvarenga D.O."/>
            <person name="Branco L.H."/>
            <person name="Varani A.M."/>
            <person name="Brandini F.P."/>
            <person name="Fiore M.F."/>
        </authorList>
    </citation>
    <scope>NUCLEOTIDE SEQUENCE [LARGE SCALE GENOMIC DNA]</scope>
    <source>
        <strain evidence="3 4">CENA595</strain>
    </source>
</reference>
<feature type="domain" description="Glycosyltransferase family 28 N-terminal" evidence="1">
    <location>
        <begin position="5"/>
        <end position="75"/>
    </location>
</feature>
<evidence type="ECO:0000313" key="4">
    <source>
        <dbReference type="Proteomes" id="UP000032452"/>
    </source>
</evidence>
<name>A0A0D8ZXY0_9CYAN</name>
<dbReference type="GO" id="GO:0005975">
    <property type="term" value="P:carbohydrate metabolic process"/>
    <property type="evidence" value="ECO:0007669"/>
    <property type="project" value="InterPro"/>
</dbReference>
<dbReference type="Pfam" id="PF06722">
    <property type="entry name" value="EryCIII-like_C"/>
    <property type="match status" value="1"/>
</dbReference>
<dbReference type="Pfam" id="PF03033">
    <property type="entry name" value="Glyco_transf_28"/>
    <property type="match status" value="1"/>
</dbReference>
<feature type="domain" description="Erythromycin biosynthesis protein CIII-like C-terminal" evidence="2">
    <location>
        <begin position="304"/>
        <end position="406"/>
    </location>
</feature>
<dbReference type="InterPro" id="IPR010610">
    <property type="entry name" value="EryCIII-like_C"/>
</dbReference>
<dbReference type="CDD" id="cd03784">
    <property type="entry name" value="GT1_Gtf-like"/>
    <property type="match status" value="1"/>
</dbReference>
<accession>A0A0D8ZXY0</accession>
<evidence type="ECO:0000313" key="3">
    <source>
        <dbReference type="EMBL" id="KJH72076.1"/>
    </source>
</evidence>
<dbReference type="GO" id="GO:0033072">
    <property type="term" value="P:vancomycin biosynthetic process"/>
    <property type="evidence" value="ECO:0007669"/>
    <property type="project" value="UniProtKB-ARBA"/>
</dbReference>
<dbReference type="PATRIC" id="fig|1618023.3.peg.3404"/>
<dbReference type="STRING" id="1618023.UH38_08345"/>
<dbReference type="InterPro" id="IPR004276">
    <property type="entry name" value="GlycoTrans_28_N"/>
</dbReference>
<protein>
    <recommendedName>
        <fullName evidence="5">Glycosyltransferase family 28 N-terminal domain-containing protein</fullName>
    </recommendedName>
</protein>
<dbReference type="OrthoDB" id="9805366at2"/>
<evidence type="ECO:0008006" key="5">
    <source>
        <dbReference type="Google" id="ProtNLM"/>
    </source>
</evidence>
<dbReference type="SUPFAM" id="SSF53756">
    <property type="entry name" value="UDP-Glycosyltransferase/glycogen phosphorylase"/>
    <property type="match status" value="1"/>
</dbReference>
<proteinExistence type="predicted"/>
<dbReference type="Gene3D" id="3.40.50.2000">
    <property type="entry name" value="Glycogen Phosphorylase B"/>
    <property type="match status" value="2"/>
</dbReference>
<dbReference type="GO" id="GO:0016758">
    <property type="term" value="F:hexosyltransferase activity"/>
    <property type="evidence" value="ECO:0007669"/>
    <property type="project" value="InterPro"/>
</dbReference>
<dbReference type="PANTHER" id="PTHR48050:SF13">
    <property type="entry name" value="STEROL 3-BETA-GLUCOSYLTRANSFERASE UGT80A2"/>
    <property type="match status" value="1"/>
</dbReference>
<dbReference type="RefSeq" id="WP_045054197.1">
    <property type="nucleotide sequence ID" value="NZ_CAWMDP010000040.1"/>
</dbReference>
<dbReference type="EMBL" id="JYON01000007">
    <property type="protein sequence ID" value="KJH72076.1"/>
    <property type="molecule type" value="Genomic_DNA"/>
</dbReference>
<dbReference type="AlphaFoldDB" id="A0A0D8ZXY0"/>
<dbReference type="GO" id="GO:0008194">
    <property type="term" value="F:UDP-glycosyltransferase activity"/>
    <property type="evidence" value="ECO:0007669"/>
    <property type="project" value="InterPro"/>
</dbReference>
<organism evidence="3 4">
    <name type="scientific">Aliterella atlantica CENA595</name>
    <dbReference type="NCBI Taxonomy" id="1618023"/>
    <lineage>
        <taxon>Bacteria</taxon>
        <taxon>Bacillati</taxon>
        <taxon>Cyanobacteriota</taxon>
        <taxon>Cyanophyceae</taxon>
        <taxon>Chroococcidiopsidales</taxon>
        <taxon>Aliterellaceae</taxon>
        <taxon>Aliterella</taxon>
    </lineage>
</organism>
<dbReference type="PANTHER" id="PTHR48050">
    <property type="entry name" value="STEROL 3-BETA-GLUCOSYLTRANSFERASE"/>
    <property type="match status" value="1"/>
</dbReference>
<sequence>MSKRIVISTYGSLGDLYPYMAIAVESKRKGHQVAIATSEIYRAAVEAENLTFYPVRPNISDLNPEEAQEAIKRAMDSKKGTEYVLRELVLPYLQDSYNDIMQAVPGADLLITHPISFAGVLVAQKTGIRWLSSVLSPISFLSAYDPSILSSQLSVVSLRRLNPAINSILLNLGKFSIRSWGEPIQQFRKQLDLPPVKDPFFQDQHSPDLVLALFSPIFAQPQKDWYKHTYVTGFPFYDRQGAELSPELVEFLNRGEPPIIFTLGSAAVNDAGNFYIESAIAARQLGCRAVLLIGEDKRNQVPENLLSKDIVTFSYAPYAKIFPHAAVIVHQGGIGTTAEALRSGRPMLFMPYSHDQPDNAARAERLGVARIIKRSKYQANSAAAELKQLLNEPKYAQKAAVIGQQIRAENGVEKACDRIEAYLS</sequence>
<evidence type="ECO:0000259" key="2">
    <source>
        <dbReference type="Pfam" id="PF06722"/>
    </source>
</evidence>
<dbReference type="InterPro" id="IPR002213">
    <property type="entry name" value="UDP_glucos_trans"/>
</dbReference>